<sequence>MKVCEASESQDEEDDGAGRVLIYRIHDLPDQSVEPLNHPSGIRYRKISSAVWENGTGDKEARRARAVKTEVQAHALNG</sequence>
<accession>A0A540LR64</accession>
<organism evidence="1 2">
    <name type="scientific">Malus baccata</name>
    <name type="common">Siberian crab apple</name>
    <name type="synonym">Pyrus baccata</name>
    <dbReference type="NCBI Taxonomy" id="106549"/>
    <lineage>
        <taxon>Eukaryota</taxon>
        <taxon>Viridiplantae</taxon>
        <taxon>Streptophyta</taxon>
        <taxon>Embryophyta</taxon>
        <taxon>Tracheophyta</taxon>
        <taxon>Spermatophyta</taxon>
        <taxon>Magnoliopsida</taxon>
        <taxon>eudicotyledons</taxon>
        <taxon>Gunneridae</taxon>
        <taxon>Pentapetalae</taxon>
        <taxon>rosids</taxon>
        <taxon>fabids</taxon>
        <taxon>Rosales</taxon>
        <taxon>Rosaceae</taxon>
        <taxon>Amygdaloideae</taxon>
        <taxon>Maleae</taxon>
        <taxon>Malus</taxon>
    </lineage>
</organism>
<evidence type="ECO:0000313" key="1">
    <source>
        <dbReference type="EMBL" id="TQD88994.1"/>
    </source>
</evidence>
<evidence type="ECO:0000313" key="2">
    <source>
        <dbReference type="Proteomes" id="UP000315295"/>
    </source>
</evidence>
<dbReference type="EMBL" id="VIEB01000493">
    <property type="protein sequence ID" value="TQD88994.1"/>
    <property type="molecule type" value="Genomic_DNA"/>
</dbReference>
<comment type="caution">
    <text evidence="1">The sequence shown here is derived from an EMBL/GenBank/DDBJ whole genome shotgun (WGS) entry which is preliminary data.</text>
</comment>
<dbReference type="AlphaFoldDB" id="A0A540LR64"/>
<dbReference type="Proteomes" id="UP000315295">
    <property type="component" value="Unassembled WGS sequence"/>
</dbReference>
<proteinExistence type="predicted"/>
<gene>
    <name evidence="1" type="ORF">C1H46_025385</name>
</gene>
<name>A0A540LR64_MALBA</name>
<reference evidence="1 2" key="1">
    <citation type="journal article" date="2019" name="G3 (Bethesda)">
        <title>Sequencing of a Wild Apple (Malus baccata) Genome Unravels the Differences Between Cultivated and Wild Apple Species Regarding Disease Resistance and Cold Tolerance.</title>
        <authorList>
            <person name="Chen X."/>
        </authorList>
    </citation>
    <scope>NUCLEOTIDE SEQUENCE [LARGE SCALE GENOMIC DNA]</scope>
    <source>
        <strain evidence="2">cv. Shandingzi</strain>
        <tissue evidence="1">Leaves</tissue>
    </source>
</reference>
<keyword evidence="2" id="KW-1185">Reference proteome</keyword>
<protein>
    <submittedName>
        <fullName evidence="1">Uncharacterized protein</fullName>
    </submittedName>
</protein>